<protein>
    <submittedName>
        <fullName evidence="1">Uncharacterized protein</fullName>
    </submittedName>
</protein>
<evidence type="ECO:0000313" key="1">
    <source>
        <dbReference type="EMBL" id="PSR21003.1"/>
    </source>
</evidence>
<reference evidence="1 2" key="1">
    <citation type="journal article" date="2014" name="BMC Genomics">
        <title>Comparison of environmental and isolate Sulfobacillus genomes reveals diverse carbon, sulfur, nitrogen, and hydrogen metabolisms.</title>
        <authorList>
            <person name="Justice N.B."/>
            <person name="Norman A."/>
            <person name="Brown C.T."/>
            <person name="Singh A."/>
            <person name="Thomas B.C."/>
            <person name="Banfield J.F."/>
        </authorList>
    </citation>
    <scope>NUCLEOTIDE SEQUENCE [LARGE SCALE GENOMIC DNA]</scope>
    <source>
        <strain evidence="1">AMDSBA3</strain>
    </source>
</reference>
<dbReference type="AlphaFoldDB" id="A0A2T2WFK2"/>
<organism evidence="1 2">
    <name type="scientific">Sulfobacillus acidophilus</name>
    <dbReference type="NCBI Taxonomy" id="53633"/>
    <lineage>
        <taxon>Bacteria</taxon>
        <taxon>Bacillati</taxon>
        <taxon>Bacillota</taxon>
        <taxon>Clostridia</taxon>
        <taxon>Eubacteriales</taxon>
        <taxon>Clostridiales Family XVII. Incertae Sedis</taxon>
        <taxon>Sulfobacillus</taxon>
    </lineage>
</organism>
<sequence>MMGMRRFVTLTMLVIVLSGGVGIPTTYAARHAQAPAVVLRSPPTWLPHLRIEASADSPMSTGSGRRATAIILMHRRPTRLSAQALDVLFPSLNLSQGRWQSLASLGLLDVPDLPFSSPLLVSRKLGITKFGHLRVSWTTPRFFATLLAILR</sequence>
<evidence type="ECO:0000313" key="2">
    <source>
        <dbReference type="Proteomes" id="UP000241848"/>
    </source>
</evidence>
<proteinExistence type="predicted"/>
<name>A0A2T2WFK2_9FIRM</name>
<gene>
    <name evidence="1" type="ORF">C7B45_12650</name>
</gene>
<dbReference type="Proteomes" id="UP000241848">
    <property type="component" value="Unassembled WGS sequence"/>
</dbReference>
<dbReference type="EMBL" id="PXYV01000045">
    <property type="protein sequence ID" value="PSR21003.1"/>
    <property type="molecule type" value="Genomic_DNA"/>
</dbReference>
<comment type="caution">
    <text evidence="1">The sequence shown here is derived from an EMBL/GenBank/DDBJ whole genome shotgun (WGS) entry which is preliminary data.</text>
</comment>
<accession>A0A2T2WFK2</accession>